<reference evidence="7" key="1">
    <citation type="journal article" date="2021" name="PeerJ">
        <title>Extensive microbial diversity within the chicken gut microbiome revealed by metagenomics and culture.</title>
        <authorList>
            <person name="Gilroy R."/>
            <person name="Ravi A."/>
            <person name="Getino M."/>
            <person name="Pursley I."/>
            <person name="Horton D.L."/>
            <person name="Alikhan N.F."/>
            <person name="Baker D."/>
            <person name="Gharbi K."/>
            <person name="Hall N."/>
            <person name="Watson M."/>
            <person name="Adriaenssens E.M."/>
            <person name="Foster-Nyarko E."/>
            <person name="Jarju S."/>
            <person name="Secka A."/>
            <person name="Antonio M."/>
            <person name="Oren A."/>
            <person name="Chaudhuri R.R."/>
            <person name="La Ragione R."/>
            <person name="Hildebrand F."/>
            <person name="Pallen M.J."/>
        </authorList>
    </citation>
    <scope>NUCLEOTIDE SEQUENCE</scope>
    <source>
        <strain evidence="7">ChiW7-2402</strain>
    </source>
</reference>
<evidence type="ECO:0000313" key="8">
    <source>
        <dbReference type="Proteomes" id="UP000824102"/>
    </source>
</evidence>
<dbReference type="Proteomes" id="UP000824102">
    <property type="component" value="Unassembled WGS sequence"/>
</dbReference>
<comment type="caution">
    <text evidence="7">The sequence shown here is derived from an EMBL/GenBank/DDBJ whole genome shotgun (WGS) entry which is preliminary data.</text>
</comment>
<reference evidence="7" key="2">
    <citation type="submission" date="2021-04" db="EMBL/GenBank/DDBJ databases">
        <authorList>
            <person name="Gilroy R."/>
        </authorList>
    </citation>
    <scope>NUCLEOTIDE SEQUENCE</scope>
    <source>
        <strain evidence="7">ChiW7-2402</strain>
    </source>
</reference>
<dbReference type="EMBL" id="DXBB01000112">
    <property type="protein sequence ID" value="HIZ73453.1"/>
    <property type="molecule type" value="Genomic_DNA"/>
</dbReference>
<dbReference type="SUPFAM" id="SSF50494">
    <property type="entry name" value="Trypsin-like serine proteases"/>
    <property type="match status" value="1"/>
</dbReference>
<evidence type="ECO:0000256" key="2">
    <source>
        <dbReference type="ARBA" id="ARBA00022670"/>
    </source>
</evidence>
<feature type="domain" description="PDZ" evidence="6">
    <location>
        <begin position="366"/>
        <end position="460"/>
    </location>
</feature>
<dbReference type="InterPro" id="IPR051201">
    <property type="entry name" value="Chloro_Bact_Ser_Proteases"/>
</dbReference>
<accession>A0A9D2G5C4</accession>
<evidence type="ECO:0000256" key="3">
    <source>
        <dbReference type="ARBA" id="ARBA00022801"/>
    </source>
</evidence>
<dbReference type="Pfam" id="PF13365">
    <property type="entry name" value="Trypsin_2"/>
    <property type="match status" value="1"/>
</dbReference>
<dbReference type="InterPro" id="IPR001940">
    <property type="entry name" value="Peptidase_S1C"/>
</dbReference>
<dbReference type="Gene3D" id="2.40.10.10">
    <property type="entry name" value="Trypsin-like serine proteases"/>
    <property type="match status" value="2"/>
</dbReference>
<sequence length="472" mass="50680">MKKTTAAILSVLTAGALMFSLAGCTFFAPTPDPDDNTGGDDPIVTPEPDDPTPGPDDPNVSDDIGDNSWADWEDVFTGGSTEAYRLYQEAKADGFEGSFVDFLKEVGYNATVDSSYAVGTAVQSVVAISCVFDQYLTSPPLPDAEPEEMTYSGAGVIYSMDKEAGDAYIVTNYHVVYEAGSVGDETIPHISDDIRVYLYGQTYLDQYIQAEYVGGAMDYDIAVIRIEGSERLKNSEARVCEMGDSDQISVGETVYAIGNPDSQGVSVTRGVVSVGYEYIDILAADNERTLNLLEIRVDAAINHGNSGGGLFNIDGSLLGIVNARSEASGIRDFGYAIPVNLAVSVAQNILDNAKSNNSKGAYRATLGVTVQVDARTSIYDEDTGSSYVVEKISVQEVTEGTPAEGQLAAGDIITGIRIEDGMEKEVTQMHTVTTFMFNVRKGDTVVITYERSGVEAEARITYDKDEMFTLFA</sequence>
<dbReference type="PANTHER" id="PTHR43343:SF3">
    <property type="entry name" value="PROTEASE DO-LIKE 8, CHLOROPLASTIC"/>
    <property type="match status" value="1"/>
</dbReference>
<name>A0A9D2G5C4_9FIRM</name>
<dbReference type="Pfam" id="PF13180">
    <property type="entry name" value="PDZ_2"/>
    <property type="match status" value="1"/>
</dbReference>
<feature type="region of interest" description="Disordered" evidence="4">
    <location>
        <begin position="30"/>
        <end position="67"/>
    </location>
</feature>
<dbReference type="PANTHER" id="PTHR43343">
    <property type="entry name" value="PEPTIDASE S12"/>
    <property type="match status" value="1"/>
</dbReference>
<dbReference type="Gene3D" id="2.30.42.10">
    <property type="match status" value="1"/>
</dbReference>
<dbReference type="PROSITE" id="PS51257">
    <property type="entry name" value="PROKAR_LIPOPROTEIN"/>
    <property type="match status" value="1"/>
</dbReference>
<evidence type="ECO:0000256" key="4">
    <source>
        <dbReference type="SAM" id="MobiDB-lite"/>
    </source>
</evidence>
<proteinExistence type="inferred from homology"/>
<evidence type="ECO:0000313" key="7">
    <source>
        <dbReference type="EMBL" id="HIZ73453.1"/>
    </source>
</evidence>
<evidence type="ECO:0000256" key="5">
    <source>
        <dbReference type="SAM" id="SignalP"/>
    </source>
</evidence>
<dbReference type="InterPro" id="IPR043504">
    <property type="entry name" value="Peptidase_S1_PA_chymotrypsin"/>
</dbReference>
<protein>
    <submittedName>
        <fullName evidence="7">S1C family serine protease</fullName>
    </submittedName>
</protein>
<organism evidence="7 8">
    <name type="scientific">Candidatus Gallimonas intestinavium</name>
    <dbReference type="NCBI Taxonomy" id="2838603"/>
    <lineage>
        <taxon>Bacteria</taxon>
        <taxon>Bacillati</taxon>
        <taxon>Bacillota</taxon>
        <taxon>Clostridia</taxon>
        <taxon>Candidatus Gallimonas</taxon>
    </lineage>
</organism>
<dbReference type="InterPro" id="IPR001478">
    <property type="entry name" value="PDZ"/>
</dbReference>
<keyword evidence="2 7" id="KW-0645">Protease</keyword>
<dbReference type="GO" id="GO:0006508">
    <property type="term" value="P:proteolysis"/>
    <property type="evidence" value="ECO:0007669"/>
    <property type="project" value="UniProtKB-KW"/>
</dbReference>
<evidence type="ECO:0000259" key="6">
    <source>
        <dbReference type="Pfam" id="PF13180"/>
    </source>
</evidence>
<gene>
    <name evidence="7" type="ORF">H9964_07710</name>
</gene>
<dbReference type="SUPFAM" id="SSF50156">
    <property type="entry name" value="PDZ domain-like"/>
    <property type="match status" value="1"/>
</dbReference>
<keyword evidence="3" id="KW-0378">Hydrolase</keyword>
<dbReference type="InterPro" id="IPR036034">
    <property type="entry name" value="PDZ_sf"/>
</dbReference>
<dbReference type="PRINTS" id="PR00834">
    <property type="entry name" value="PROTEASES2C"/>
</dbReference>
<keyword evidence="5" id="KW-0732">Signal</keyword>
<feature type="chain" id="PRO_5038559254" evidence="5">
    <location>
        <begin position="23"/>
        <end position="472"/>
    </location>
</feature>
<dbReference type="GO" id="GO:0004252">
    <property type="term" value="F:serine-type endopeptidase activity"/>
    <property type="evidence" value="ECO:0007669"/>
    <property type="project" value="InterPro"/>
</dbReference>
<dbReference type="InterPro" id="IPR009003">
    <property type="entry name" value="Peptidase_S1_PA"/>
</dbReference>
<evidence type="ECO:0000256" key="1">
    <source>
        <dbReference type="ARBA" id="ARBA00010541"/>
    </source>
</evidence>
<feature type="signal peptide" evidence="5">
    <location>
        <begin position="1"/>
        <end position="22"/>
    </location>
</feature>
<comment type="similarity">
    <text evidence="1">Belongs to the peptidase S1C family.</text>
</comment>
<dbReference type="AlphaFoldDB" id="A0A9D2G5C4"/>